<accession>A0A2P7QZ57</accession>
<dbReference type="OrthoDB" id="7407360at2"/>
<dbReference type="EMBL" id="PXYI01000001">
    <property type="protein sequence ID" value="PSJ43251.1"/>
    <property type="molecule type" value="Genomic_DNA"/>
</dbReference>
<dbReference type="Proteomes" id="UP000241167">
    <property type="component" value="Unassembled WGS sequence"/>
</dbReference>
<dbReference type="AlphaFoldDB" id="A0A2P7QZ57"/>
<keyword evidence="3" id="KW-1185">Reference proteome</keyword>
<feature type="chain" id="PRO_5015118291" evidence="1">
    <location>
        <begin position="21"/>
        <end position="174"/>
    </location>
</feature>
<name>A0A2P7QZ57_9SPHN</name>
<dbReference type="RefSeq" id="WP_106511269.1">
    <property type="nucleotide sequence ID" value="NZ_PXYI01000001.1"/>
</dbReference>
<evidence type="ECO:0000313" key="3">
    <source>
        <dbReference type="Proteomes" id="UP000241167"/>
    </source>
</evidence>
<proteinExistence type="predicted"/>
<protein>
    <submittedName>
        <fullName evidence="2">Uncharacterized protein</fullName>
    </submittedName>
</protein>
<gene>
    <name evidence="2" type="ORF">C7I55_02415</name>
</gene>
<organism evidence="2 3">
    <name type="scientific">Allosphingosinicella deserti</name>
    <dbReference type="NCBI Taxonomy" id="2116704"/>
    <lineage>
        <taxon>Bacteria</taxon>
        <taxon>Pseudomonadati</taxon>
        <taxon>Pseudomonadota</taxon>
        <taxon>Alphaproteobacteria</taxon>
        <taxon>Sphingomonadales</taxon>
        <taxon>Sphingomonadaceae</taxon>
        <taxon>Allosphingosinicella</taxon>
    </lineage>
</organism>
<evidence type="ECO:0000313" key="2">
    <source>
        <dbReference type="EMBL" id="PSJ43251.1"/>
    </source>
</evidence>
<feature type="signal peptide" evidence="1">
    <location>
        <begin position="1"/>
        <end position="20"/>
    </location>
</feature>
<keyword evidence="1" id="KW-0732">Signal</keyword>
<evidence type="ECO:0000256" key="1">
    <source>
        <dbReference type="SAM" id="SignalP"/>
    </source>
</evidence>
<sequence length="174" mass="18138">MRHAVAAFAALLFAAPAAGAEIDNVKSLDLEVRGRIAEHCAMGSIGDMDFGDIMRPGLAATAQLQLDCNIPFTMSIKARNGGFAHAQMPMGQGPYAGTLPYSIGVRMPIRRPQPATLSKEFESRQLLSGAAFSTNEGIATEGMTLAINLGAASGEAGLLAGNYSETIIITVTPN</sequence>
<reference evidence="2 3" key="1">
    <citation type="submission" date="2018-03" db="EMBL/GenBank/DDBJ databases">
        <title>The draft genome of Sphingosinicella sp. GL-C-18.</title>
        <authorList>
            <person name="Liu L."/>
            <person name="Li L."/>
            <person name="Liang L."/>
            <person name="Zhang X."/>
            <person name="Wang T."/>
        </authorList>
    </citation>
    <scope>NUCLEOTIDE SEQUENCE [LARGE SCALE GENOMIC DNA]</scope>
    <source>
        <strain evidence="2 3">GL-C-18</strain>
    </source>
</reference>
<comment type="caution">
    <text evidence="2">The sequence shown here is derived from an EMBL/GenBank/DDBJ whole genome shotgun (WGS) entry which is preliminary data.</text>
</comment>